<dbReference type="RefSeq" id="WP_039575497.1">
    <property type="nucleotide sequence ID" value="NZ_CP009122.1"/>
</dbReference>
<dbReference type="OrthoDB" id="7475540at2"/>
<protein>
    <submittedName>
        <fullName evidence="2">Type IV secretory protease</fullName>
    </submittedName>
</protein>
<dbReference type="EMBL" id="CP009122">
    <property type="protein sequence ID" value="AJA09643.1"/>
    <property type="molecule type" value="Genomic_DNA"/>
</dbReference>
<dbReference type="SUPFAM" id="SSF51306">
    <property type="entry name" value="LexA/Signal peptidase"/>
    <property type="match status" value="1"/>
</dbReference>
<evidence type="ECO:0000313" key="2">
    <source>
        <dbReference type="EMBL" id="AJA09643.1"/>
    </source>
</evidence>
<dbReference type="InterPro" id="IPR036286">
    <property type="entry name" value="LexA/Signal_pep-like_sf"/>
</dbReference>
<proteinExistence type="predicted"/>
<reference evidence="2 3" key="1">
    <citation type="journal article" date="2015" name="Int. J. Syst. Evol. Microbiol.">
        <title>Description of Sphingopyxis fribergensis sp. nov. - a soil bacterium with the ability to degrade styrene and phenylacetic acid.</title>
        <authorList>
            <person name="Oelschlagel M."/>
            <person name="Ruckert C."/>
            <person name="Kalinowski J."/>
            <person name="Schmidt G."/>
            <person name="Schlomann M."/>
            <person name="Tischler D."/>
        </authorList>
    </citation>
    <scope>NUCLEOTIDE SEQUENCE [LARGE SCALE GENOMIC DNA]</scope>
    <source>
        <strain evidence="2 3">Kp5.2</strain>
    </source>
</reference>
<sequence length="199" mass="21521">MLSLAWKAGKHLAIGLKGLPRRAAVALGSPGLGEPARPDRLWKATALLVPLALLTWWAIPQAILVMSPSIDALAVRAAPGPIAKGDLVLFMLSHPLAGSEPVKVTKRALCMPGERISLIEKPSSMEPDAMDGWYYCDGVLLGVTKPYGRGGQRLDYWRPDHGLIPPGLIYVGSLHPSGFDSRYYGPVPIARLTRMEKLL</sequence>
<evidence type="ECO:0000259" key="1">
    <source>
        <dbReference type="Pfam" id="PF10502"/>
    </source>
</evidence>
<dbReference type="KEGG" id="sphk:SKP52_13785"/>
<gene>
    <name evidence="2" type="ORF">SKP52_13785</name>
</gene>
<evidence type="ECO:0000313" key="3">
    <source>
        <dbReference type="Proteomes" id="UP000030907"/>
    </source>
</evidence>
<organism evidence="2 3">
    <name type="scientific">Sphingopyxis fribergensis</name>
    <dbReference type="NCBI Taxonomy" id="1515612"/>
    <lineage>
        <taxon>Bacteria</taxon>
        <taxon>Pseudomonadati</taxon>
        <taxon>Pseudomonadota</taxon>
        <taxon>Alphaproteobacteria</taxon>
        <taxon>Sphingomonadales</taxon>
        <taxon>Sphingomonadaceae</taxon>
        <taxon>Sphingopyxis</taxon>
    </lineage>
</organism>
<dbReference type="GO" id="GO:0006465">
    <property type="term" value="P:signal peptide processing"/>
    <property type="evidence" value="ECO:0007669"/>
    <property type="project" value="InterPro"/>
</dbReference>
<accession>A0A0A7PKB3</accession>
<keyword evidence="2" id="KW-0378">Hydrolase</keyword>
<dbReference type="AlphaFoldDB" id="A0A0A7PKB3"/>
<dbReference type="Pfam" id="PF10502">
    <property type="entry name" value="Peptidase_S26"/>
    <property type="match status" value="1"/>
</dbReference>
<dbReference type="GO" id="GO:0004252">
    <property type="term" value="F:serine-type endopeptidase activity"/>
    <property type="evidence" value="ECO:0007669"/>
    <property type="project" value="InterPro"/>
</dbReference>
<dbReference type="Proteomes" id="UP000030907">
    <property type="component" value="Chromosome"/>
</dbReference>
<dbReference type="HOGENOM" id="CLU_1376927_0_0_5"/>
<name>A0A0A7PKB3_9SPHN</name>
<feature type="domain" description="Peptidase S26" evidence="1">
    <location>
        <begin position="53"/>
        <end position="192"/>
    </location>
</feature>
<keyword evidence="2" id="KW-0645">Protease</keyword>
<dbReference type="InterPro" id="IPR019533">
    <property type="entry name" value="Peptidase_S26"/>
</dbReference>
<keyword evidence="3" id="KW-1185">Reference proteome</keyword>
<dbReference type="STRING" id="1515612.SKP52_13785"/>